<dbReference type="InterPro" id="IPR025847">
    <property type="entry name" value="MEDS_domain"/>
</dbReference>
<name>A0A654M2R4_9ARCH</name>
<dbReference type="Proteomes" id="UP000058925">
    <property type="component" value="Chromosome"/>
</dbReference>
<gene>
    <name evidence="2" type="ORF">NMY3_02703</name>
</gene>
<sequence>MKSFDSLKRGSHVFVICYSREIELCDFQSFIKKGIDHNELVIVFLEDCSKDKTYDTVKRSAKFLNDEILKKKGSIIFKPTEEWYHPDKCLNAEIFLKKWEILIANAIKNGKEGIRIFVETNKFLRERLDNALINYDKILEDLFDFPITSMYVYKNKDLETMTPQQIAILNSNRGYHLNELVV</sequence>
<dbReference type="KEGG" id="taa:NMY3_02703"/>
<dbReference type="AlphaFoldDB" id="A0A654M2R4"/>
<proteinExistence type="predicted"/>
<protein>
    <recommendedName>
        <fullName evidence="1">MEDS domain-containing protein</fullName>
    </recommendedName>
</protein>
<evidence type="ECO:0000259" key="1">
    <source>
        <dbReference type="Pfam" id="PF14417"/>
    </source>
</evidence>
<dbReference type="EMBL" id="CP012850">
    <property type="protein sequence ID" value="ALI36893.1"/>
    <property type="molecule type" value="Genomic_DNA"/>
</dbReference>
<dbReference type="Pfam" id="PF14417">
    <property type="entry name" value="MEDS"/>
    <property type="match status" value="1"/>
</dbReference>
<evidence type="ECO:0000313" key="2">
    <source>
        <dbReference type="EMBL" id="ALI36893.1"/>
    </source>
</evidence>
<evidence type="ECO:0000313" key="3">
    <source>
        <dbReference type="Proteomes" id="UP000058925"/>
    </source>
</evidence>
<reference evidence="3" key="1">
    <citation type="submission" date="2015-10" db="EMBL/GenBank/DDBJ databases">
        <title>Niche specialization of a soil ammonia-oxidizing archaeon, Candidatus Nitrosocosmicus oleophilus.</title>
        <authorList>
            <person name="Jung M.-Y."/>
            <person name="Rhee S.-K."/>
        </authorList>
    </citation>
    <scope>NUCLEOTIDE SEQUENCE [LARGE SCALE GENOMIC DNA]</scope>
    <source>
        <strain evidence="3">MY3</strain>
    </source>
</reference>
<organism evidence="2 3">
    <name type="scientific">Candidatus Nitrosocosmicus oleophilus</name>
    <dbReference type="NCBI Taxonomy" id="1353260"/>
    <lineage>
        <taxon>Archaea</taxon>
        <taxon>Nitrososphaerota</taxon>
        <taxon>Nitrososphaeria</taxon>
        <taxon>Nitrososphaerales</taxon>
        <taxon>Nitrososphaeraceae</taxon>
        <taxon>Candidatus Nitrosocosmicus</taxon>
    </lineage>
</organism>
<feature type="domain" description="MEDS" evidence="1">
    <location>
        <begin position="18"/>
        <end position="158"/>
    </location>
</feature>
<keyword evidence="3" id="KW-1185">Reference proteome</keyword>
<accession>A0A654M2R4</accession>